<feature type="binding site" evidence="3 4">
    <location>
        <position position="270"/>
    </location>
    <ligand>
        <name>Zn(2+)</name>
        <dbReference type="ChEBI" id="CHEBI:29105"/>
    </ligand>
</feature>
<dbReference type="RefSeq" id="WP_164353652.1">
    <property type="nucleotide sequence ID" value="NZ_JAABNT010000005.1"/>
</dbReference>
<accession>A0A6P0CE20</accession>
<dbReference type="PROSITE" id="PS50970">
    <property type="entry name" value="HCY"/>
    <property type="match status" value="1"/>
</dbReference>
<dbReference type="PANTHER" id="PTHR11103:SF18">
    <property type="entry name" value="SLR1189 PROTEIN"/>
    <property type="match status" value="1"/>
</dbReference>
<dbReference type="GO" id="GO:0008168">
    <property type="term" value="F:methyltransferase activity"/>
    <property type="evidence" value="ECO:0007669"/>
    <property type="project" value="UniProtKB-UniRule"/>
</dbReference>
<evidence type="ECO:0000313" key="7">
    <source>
        <dbReference type="Proteomes" id="UP000468591"/>
    </source>
</evidence>
<dbReference type="GO" id="GO:0032259">
    <property type="term" value="P:methylation"/>
    <property type="evidence" value="ECO:0007669"/>
    <property type="project" value="UniProtKB-KW"/>
</dbReference>
<reference evidence="6 7" key="1">
    <citation type="submission" date="2020-01" db="EMBL/GenBank/DDBJ databases">
        <title>Sulfitobacter sediminilitoris sp. nov., isolated from a tidal flat.</title>
        <authorList>
            <person name="Park S."/>
            <person name="Yoon J.-H."/>
        </authorList>
    </citation>
    <scope>NUCLEOTIDE SEQUENCE [LARGE SCALE GENOMIC DNA]</scope>
    <source>
        <strain evidence="6 7">JBTF-M27</strain>
    </source>
</reference>
<proteinExistence type="predicted"/>
<dbReference type="GO" id="GO:0008270">
    <property type="term" value="F:zinc ion binding"/>
    <property type="evidence" value="ECO:0007669"/>
    <property type="project" value="InterPro"/>
</dbReference>
<dbReference type="EMBL" id="JAABNT010000005">
    <property type="protein sequence ID" value="NEK22723.1"/>
    <property type="molecule type" value="Genomic_DNA"/>
</dbReference>
<dbReference type="Gene3D" id="3.20.20.330">
    <property type="entry name" value="Homocysteine-binding-like domain"/>
    <property type="match status" value="1"/>
</dbReference>
<dbReference type="PIRSF" id="PIRSF037505">
    <property type="entry name" value="Betaine_HMT"/>
    <property type="match status" value="1"/>
</dbReference>
<name>A0A6P0CE20_9RHOB</name>
<dbReference type="Proteomes" id="UP000468591">
    <property type="component" value="Unassembled WGS sequence"/>
</dbReference>
<feature type="domain" description="Hcy-binding" evidence="5">
    <location>
        <begin position="1"/>
        <end position="285"/>
    </location>
</feature>
<evidence type="ECO:0000256" key="2">
    <source>
        <dbReference type="ARBA" id="ARBA00022679"/>
    </source>
</evidence>
<comment type="cofactor">
    <cofactor evidence="3">
        <name>Zn(2+)</name>
        <dbReference type="ChEBI" id="CHEBI:29105"/>
    </cofactor>
    <text evidence="3">Binds 1 zinc ion per subunit.</text>
</comment>
<dbReference type="InterPro" id="IPR036589">
    <property type="entry name" value="HCY_dom_sf"/>
</dbReference>
<sequence length="293" mass="30742">MTDITLLDGGMGQELVHRAGDKPTPLWSTQVMIDHPGLVADVHRDFTAAGATVATTNTYAVHHDRLAGTPLEDRFADLLTMALAEARVSGAKRIAGAIGPLVASYRPDLHPDADTAAPIYAEIAQMIGPSCDLIICETVASVTHAEAVLRGASASGRPVWLALTVQDSDGSKLRSGEALADALPYAEAGASAVLVNCSAPEAIPAALDVFKAGKLPFGAYANAFEQITEDFLKDKPTVDALQKRRDMTPEAYADHAMAWVDQGATIVGGCCEVSPAHIAEIARRLRAAGHTIV</sequence>
<dbReference type="PANTHER" id="PTHR11103">
    <property type="entry name" value="SLR1189 PROTEIN"/>
    <property type="match status" value="1"/>
</dbReference>
<keyword evidence="7" id="KW-1185">Reference proteome</keyword>
<evidence type="ECO:0000256" key="1">
    <source>
        <dbReference type="ARBA" id="ARBA00022603"/>
    </source>
</evidence>
<dbReference type="InterPro" id="IPR003726">
    <property type="entry name" value="HCY_dom"/>
</dbReference>
<dbReference type="InterPro" id="IPR017226">
    <property type="entry name" value="BHMT-like"/>
</dbReference>
<keyword evidence="3 4" id="KW-0479">Metal-binding</keyword>
<keyword evidence="2 4" id="KW-0808">Transferase</keyword>
<keyword evidence="1 4" id="KW-0489">Methyltransferase</keyword>
<keyword evidence="3 4" id="KW-0862">Zinc</keyword>
<comment type="caution">
    <text evidence="6">The sequence shown here is derived from an EMBL/GenBank/DDBJ whole genome shotgun (WGS) entry which is preliminary data.</text>
</comment>
<organism evidence="6 7">
    <name type="scientific">Sulfitobacter sediminilitoris</name>
    <dbReference type="NCBI Taxonomy" id="2698830"/>
    <lineage>
        <taxon>Bacteria</taxon>
        <taxon>Pseudomonadati</taxon>
        <taxon>Pseudomonadota</taxon>
        <taxon>Alphaproteobacteria</taxon>
        <taxon>Rhodobacterales</taxon>
        <taxon>Roseobacteraceae</taxon>
        <taxon>Sulfitobacter</taxon>
    </lineage>
</organism>
<protein>
    <submittedName>
        <fullName evidence="6">Homocysteine S-methyltransferase</fullName>
    </submittedName>
</protein>
<dbReference type="GO" id="GO:0009086">
    <property type="term" value="P:methionine biosynthetic process"/>
    <property type="evidence" value="ECO:0007669"/>
    <property type="project" value="InterPro"/>
</dbReference>
<dbReference type="SUPFAM" id="SSF82282">
    <property type="entry name" value="Homocysteine S-methyltransferase"/>
    <property type="match status" value="1"/>
</dbReference>
<feature type="binding site" evidence="3 4">
    <location>
        <position position="271"/>
    </location>
    <ligand>
        <name>Zn(2+)</name>
        <dbReference type="ChEBI" id="CHEBI:29105"/>
    </ligand>
</feature>
<evidence type="ECO:0000259" key="5">
    <source>
        <dbReference type="PROSITE" id="PS50970"/>
    </source>
</evidence>
<feature type="binding site" evidence="3 4">
    <location>
        <position position="197"/>
    </location>
    <ligand>
        <name>Zn(2+)</name>
        <dbReference type="ChEBI" id="CHEBI:29105"/>
    </ligand>
</feature>
<evidence type="ECO:0000256" key="4">
    <source>
        <dbReference type="PROSITE-ProRule" id="PRU00333"/>
    </source>
</evidence>
<evidence type="ECO:0000313" key="6">
    <source>
        <dbReference type="EMBL" id="NEK22723.1"/>
    </source>
</evidence>
<gene>
    <name evidence="6" type="ORF">GV827_09920</name>
</gene>
<dbReference type="AlphaFoldDB" id="A0A6P0CE20"/>
<dbReference type="Pfam" id="PF02574">
    <property type="entry name" value="S-methyl_trans"/>
    <property type="match status" value="1"/>
</dbReference>
<evidence type="ECO:0000256" key="3">
    <source>
        <dbReference type="PIRSR" id="PIRSR037505-2"/>
    </source>
</evidence>